<dbReference type="Gene3D" id="3.30.2350.10">
    <property type="entry name" value="Pseudouridine synthase"/>
    <property type="match status" value="1"/>
</dbReference>
<evidence type="ECO:0000313" key="1">
    <source>
        <dbReference type="EMBL" id="KAH7644541.1"/>
    </source>
</evidence>
<dbReference type="GO" id="GO:0001522">
    <property type="term" value="P:pseudouridine synthesis"/>
    <property type="evidence" value="ECO:0007669"/>
    <property type="project" value="InterPro"/>
</dbReference>
<comment type="caution">
    <text evidence="2">The sequence shown here is derived from an EMBL/GenBank/DDBJ whole genome shotgun (WGS) entry which is preliminary data.</text>
</comment>
<dbReference type="GO" id="GO:0009982">
    <property type="term" value="F:pseudouridine synthase activity"/>
    <property type="evidence" value="ECO:0007669"/>
    <property type="project" value="InterPro"/>
</dbReference>
<gene>
    <name evidence="2" type="ORF">DERF_010027</name>
    <name evidence="1" type="ORF">HUG17_0079</name>
</gene>
<dbReference type="SUPFAM" id="SSF55120">
    <property type="entry name" value="Pseudouridine synthase"/>
    <property type="match status" value="1"/>
</dbReference>
<dbReference type="EMBL" id="SDOV01000001">
    <property type="protein sequence ID" value="KAH7644541.1"/>
    <property type="molecule type" value="Genomic_DNA"/>
</dbReference>
<dbReference type="Proteomes" id="UP000790347">
    <property type="component" value="Unassembled WGS sequence"/>
</dbReference>
<reference evidence="2" key="1">
    <citation type="submission" date="2013-05" db="EMBL/GenBank/DDBJ databases">
        <authorList>
            <person name="Yim A.K.Y."/>
            <person name="Chan T.F."/>
            <person name="Ji K.M."/>
            <person name="Liu X.Y."/>
            <person name="Zhou J.W."/>
            <person name="Li R.Q."/>
            <person name="Yang K.Y."/>
            <person name="Li J."/>
            <person name="Li M."/>
            <person name="Law P.T.W."/>
            <person name="Wu Y.L."/>
            <person name="Cai Z.L."/>
            <person name="Qin H."/>
            <person name="Bao Y."/>
            <person name="Leung R.K.K."/>
            <person name="Ng P.K.S."/>
            <person name="Zou J."/>
            <person name="Zhong X.J."/>
            <person name="Ran P.X."/>
            <person name="Zhong N.S."/>
            <person name="Liu Z.G."/>
            <person name="Tsui S.K.W."/>
        </authorList>
    </citation>
    <scope>NUCLEOTIDE SEQUENCE</scope>
    <source>
        <strain evidence="2">Derf</strain>
        <tissue evidence="2">Whole organism</tissue>
    </source>
</reference>
<reference evidence="1" key="2">
    <citation type="submission" date="2020-06" db="EMBL/GenBank/DDBJ databases">
        <authorList>
            <person name="Ji K."/>
            <person name="Li J."/>
        </authorList>
    </citation>
    <scope>NUCLEOTIDE SEQUENCE</scope>
    <source>
        <strain evidence="1">JKM2019</strain>
        <tissue evidence="1">Whole body</tissue>
    </source>
</reference>
<reference evidence="2" key="4">
    <citation type="journal article" date="2022" name="Res Sq">
        <title>Comparative Genomics Reveals Insights into the Divergent Evolution of Astigmatic Mites and Household Pest Adaptations.</title>
        <authorList>
            <person name="Xiong Q."/>
            <person name="Wan A.T.-Y."/>
            <person name="Liu X.-Y."/>
            <person name="Fung C.S.-H."/>
            <person name="Xiao X."/>
            <person name="Malainual N."/>
            <person name="Hou J."/>
            <person name="Wang L."/>
            <person name="Wang M."/>
            <person name="Yang K."/>
            <person name="Cui Y."/>
            <person name="Leung E."/>
            <person name="Nong W."/>
            <person name="Shin S.-K."/>
            <person name="Au S."/>
            <person name="Jeong K.Y."/>
            <person name="Chew F.T."/>
            <person name="Hui J."/>
            <person name="Leung T.F."/>
            <person name="Tungtrongchitr A."/>
            <person name="Zhong N."/>
            <person name="Liu Z."/>
            <person name="Tsui S."/>
        </authorList>
    </citation>
    <scope>NUCLEOTIDE SEQUENCE</scope>
    <source>
        <strain evidence="2">Derf</strain>
        <tissue evidence="2">Whole organism</tissue>
    </source>
</reference>
<evidence type="ECO:0000313" key="2">
    <source>
        <dbReference type="EMBL" id="KAH9511576.1"/>
    </source>
</evidence>
<proteinExistence type="predicted"/>
<name>A0A922I0D7_DERFA</name>
<dbReference type="Proteomes" id="UP000828236">
    <property type="component" value="Unassembled WGS sequence"/>
</dbReference>
<protein>
    <submittedName>
        <fullName evidence="2">Uncharacterized protein</fullName>
    </submittedName>
</protein>
<dbReference type="GO" id="GO:0003723">
    <property type="term" value="F:RNA binding"/>
    <property type="evidence" value="ECO:0007669"/>
    <property type="project" value="InterPro"/>
</dbReference>
<keyword evidence="3" id="KW-1185">Reference proteome</keyword>
<dbReference type="EMBL" id="ASGP02000004">
    <property type="protein sequence ID" value="KAH9511576.1"/>
    <property type="molecule type" value="Genomic_DNA"/>
</dbReference>
<reference evidence="1" key="3">
    <citation type="journal article" date="2021" name="World Allergy Organ. J.">
        <title>Chromosome-level assembly of Dermatophagoides farinae genome and transcriptome reveals two novel allergens Der f 37 and Der f 39.</title>
        <authorList>
            <person name="Chen J."/>
            <person name="Cai Z."/>
            <person name="Fan D."/>
            <person name="Hu J."/>
            <person name="Hou Y."/>
            <person name="He Y."/>
            <person name="Zhang Z."/>
            <person name="Zhao Z."/>
            <person name="Gao P."/>
            <person name="Hu W."/>
            <person name="Sun J."/>
            <person name="Li J."/>
            <person name="Ji K."/>
        </authorList>
    </citation>
    <scope>NUCLEOTIDE SEQUENCE</scope>
    <source>
        <strain evidence="1">JKM2019</strain>
    </source>
</reference>
<organism evidence="2 3">
    <name type="scientific">Dermatophagoides farinae</name>
    <name type="common">American house dust mite</name>
    <dbReference type="NCBI Taxonomy" id="6954"/>
    <lineage>
        <taxon>Eukaryota</taxon>
        <taxon>Metazoa</taxon>
        <taxon>Ecdysozoa</taxon>
        <taxon>Arthropoda</taxon>
        <taxon>Chelicerata</taxon>
        <taxon>Arachnida</taxon>
        <taxon>Acari</taxon>
        <taxon>Acariformes</taxon>
        <taxon>Sarcoptiformes</taxon>
        <taxon>Astigmata</taxon>
        <taxon>Psoroptidia</taxon>
        <taxon>Analgoidea</taxon>
        <taxon>Pyroglyphidae</taxon>
        <taxon>Dermatophagoidinae</taxon>
        <taxon>Dermatophagoides</taxon>
    </lineage>
</organism>
<dbReference type="AlphaFoldDB" id="A0A922I0D7"/>
<evidence type="ECO:0000313" key="3">
    <source>
        <dbReference type="Proteomes" id="UP000790347"/>
    </source>
</evidence>
<dbReference type="InterPro" id="IPR020103">
    <property type="entry name" value="PsdUridine_synth_cat_dom_sf"/>
</dbReference>
<accession>A0A922I0D7</accession>
<dbReference type="OrthoDB" id="428658at2759"/>
<sequence length="438" mass="50499">MFKRQILLIFNRNLIHCSPILSRSIASLNPAISGNHDGRQKKPSSSSTSTSKHLYRNLFDWHNHIDLVKLLSKNIVYNDYGLIAISKPWGLGIHKSANNEIYCKNPSSAEQMLNSKIFGQPKYSVADVLDLLGQFMHLNNRLHIIKALDRRWSGLLLLSENQMIEKFVLKSIRRAKTQLLPPMHFYCIVNGLIPNIQIGHWYEERCGIRLTEIDELGKSKEPIYVPPNDMTRNIRKAGANRDNKYVLGPVKPATIKYRVLAQNTDLAVSLIDLHTTTTKWSAIQCFLAYKTSFILGDTFFSYRVKHILGQHITMATLKQKRLENWRHIDQSFEPLSRQVCQKLGVRSNREIPLMIHHYGLILPQLLRPIRHLRKKSNQSIDADDDDVDQLKQLDRTNNISIQTDDGDNDDLIIETNVNHLPGHFYRTLDRLDLNIFSS</sequence>